<feature type="transmembrane region" description="Helical" evidence="1">
    <location>
        <begin position="145"/>
        <end position="173"/>
    </location>
</feature>
<protein>
    <recommendedName>
        <fullName evidence="4">ABC-2 family transporter protein</fullName>
    </recommendedName>
</protein>
<accession>A0A7G9GQZ0</accession>
<name>A0A7G9GQZ0_9FIRM</name>
<evidence type="ECO:0008006" key="4">
    <source>
        <dbReference type="Google" id="ProtNLM"/>
    </source>
</evidence>
<feature type="transmembrane region" description="Helical" evidence="1">
    <location>
        <begin position="207"/>
        <end position="225"/>
    </location>
</feature>
<evidence type="ECO:0000313" key="2">
    <source>
        <dbReference type="EMBL" id="QNM13222.1"/>
    </source>
</evidence>
<keyword evidence="1" id="KW-0472">Membrane</keyword>
<dbReference type="EMBL" id="CP060636">
    <property type="protein sequence ID" value="QNM13222.1"/>
    <property type="molecule type" value="Genomic_DNA"/>
</dbReference>
<organism evidence="2 3">
    <name type="scientific">[Eubacterium] hominis</name>
    <dbReference type="NCBI Taxonomy" id="2764325"/>
    <lineage>
        <taxon>Bacteria</taxon>
        <taxon>Bacillati</taxon>
        <taxon>Bacillota</taxon>
        <taxon>Erysipelotrichia</taxon>
        <taxon>Erysipelotrichales</taxon>
        <taxon>Erysipelotrichaceae</taxon>
        <taxon>Amedibacillus</taxon>
    </lineage>
</organism>
<evidence type="ECO:0000256" key="1">
    <source>
        <dbReference type="SAM" id="Phobius"/>
    </source>
</evidence>
<keyword evidence="1" id="KW-0812">Transmembrane</keyword>
<feature type="transmembrane region" description="Helical" evidence="1">
    <location>
        <begin position="51"/>
        <end position="68"/>
    </location>
</feature>
<proteinExistence type="predicted"/>
<evidence type="ECO:0000313" key="3">
    <source>
        <dbReference type="Proteomes" id="UP000515856"/>
    </source>
</evidence>
<sequence>MDIIQKGEIMKEMFKYMENTCDQSVKHLCIIYIILLIVQCTLGLMNPNSDALVYYFLMAIGFIAVNRIHVHRLNSLIKDGAINRIRLIPMNRKSFLHSELLFTGVSYALLIVVQQLVIAVLYLPIKDQFHFLGNTFWLYLLDHQAAFFFMPFSLLHLVMMIIVVCIITIVFTFLHVSIALDSKNCGISVILLFILVIVTFMEYLFGSFILMLIYMMIGFIAYQLLKSAFGVRRQSK</sequence>
<keyword evidence="1" id="KW-1133">Transmembrane helix</keyword>
<feature type="transmembrane region" description="Helical" evidence="1">
    <location>
        <begin position="25"/>
        <end position="45"/>
    </location>
</feature>
<dbReference type="Proteomes" id="UP000515856">
    <property type="component" value="Chromosome"/>
</dbReference>
<dbReference type="RefSeq" id="WP_117454380.1">
    <property type="nucleotide sequence ID" value="NZ_CP060636.1"/>
</dbReference>
<dbReference type="KEGG" id="ehn:H9Q80_04515"/>
<feature type="transmembrane region" description="Helical" evidence="1">
    <location>
        <begin position="100"/>
        <end position="125"/>
    </location>
</feature>
<keyword evidence="3" id="KW-1185">Reference proteome</keyword>
<feature type="transmembrane region" description="Helical" evidence="1">
    <location>
        <begin position="185"/>
        <end position="201"/>
    </location>
</feature>
<dbReference type="AlphaFoldDB" id="A0A7G9GQZ0"/>
<gene>
    <name evidence="2" type="ORF">H9Q80_04515</name>
</gene>
<reference evidence="2 3" key="1">
    <citation type="submission" date="2020-08" db="EMBL/GenBank/DDBJ databases">
        <authorList>
            <person name="Liu C."/>
            <person name="Sun Q."/>
        </authorList>
    </citation>
    <scope>NUCLEOTIDE SEQUENCE [LARGE SCALE GENOMIC DNA]</scope>
    <source>
        <strain evidence="2 3">NSJ-61</strain>
    </source>
</reference>